<gene>
    <name evidence="2" type="ORF">R3P38DRAFT_3221965</name>
    <name evidence="1" type="ORF">R3P38DRAFT_3233894</name>
</gene>
<protein>
    <submittedName>
        <fullName evidence="1">Uncharacterized protein</fullName>
    </submittedName>
</protein>
<evidence type="ECO:0000313" key="3">
    <source>
        <dbReference type="Proteomes" id="UP001362999"/>
    </source>
</evidence>
<reference evidence="1 3" key="1">
    <citation type="journal article" date="2024" name="J Genomics">
        <title>Draft genome sequencing and assembly of Favolaschia claudopus CIRM-BRFM 2984 isolated from oak limbs.</title>
        <authorList>
            <person name="Navarro D."/>
            <person name="Drula E."/>
            <person name="Chaduli D."/>
            <person name="Cazenave R."/>
            <person name="Ahrendt S."/>
            <person name="Wang J."/>
            <person name="Lipzen A."/>
            <person name="Daum C."/>
            <person name="Barry K."/>
            <person name="Grigoriev I.V."/>
            <person name="Favel A."/>
            <person name="Rosso M.N."/>
            <person name="Martin F."/>
        </authorList>
    </citation>
    <scope>NUCLEOTIDE SEQUENCE [LARGE SCALE GENOMIC DNA]</scope>
    <source>
        <strain evidence="1 3">CIRM-BRFM 2984</strain>
    </source>
</reference>
<keyword evidence="3" id="KW-1185">Reference proteome</keyword>
<accession>A0AAV9ZIM1</accession>
<dbReference type="EMBL" id="JAWWNJ010000096">
    <property type="protein sequence ID" value="KAK6996822.1"/>
    <property type="molecule type" value="Genomic_DNA"/>
</dbReference>
<dbReference type="AlphaFoldDB" id="A0AAV9ZIM1"/>
<evidence type="ECO:0000313" key="2">
    <source>
        <dbReference type="EMBL" id="KAK6996822.1"/>
    </source>
</evidence>
<sequence>MEELFGVEYTHCGCSFTGTTVGERLSQLIGHGTNPSYLIEPGKLRSGFVSSDPAYLVAVPLSAGYGSGCGSGCGGVDAAEGVAGGVVRLQTEERNVDPDAVADVGVDAEVDADPHQRQLLSVDLGVAGWLRVEGAAVVVVVDVEEGIEQ</sequence>
<dbReference type="Proteomes" id="UP001362999">
    <property type="component" value="Unassembled WGS sequence"/>
</dbReference>
<evidence type="ECO:0000313" key="1">
    <source>
        <dbReference type="EMBL" id="KAK6981759.1"/>
    </source>
</evidence>
<comment type="caution">
    <text evidence="1">The sequence shown here is derived from an EMBL/GenBank/DDBJ whole genome shotgun (WGS) entry which is preliminary data.</text>
</comment>
<name>A0AAV9ZIM1_9AGAR</name>
<dbReference type="EMBL" id="JAWWNJ010000148">
    <property type="protein sequence ID" value="KAK6981759.1"/>
    <property type="molecule type" value="Genomic_DNA"/>
</dbReference>
<organism evidence="1 3">
    <name type="scientific">Favolaschia claudopus</name>
    <dbReference type="NCBI Taxonomy" id="2862362"/>
    <lineage>
        <taxon>Eukaryota</taxon>
        <taxon>Fungi</taxon>
        <taxon>Dikarya</taxon>
        <taxon>Basidiomycota</taxon>
        <taxon>Agaricomycotina</taxon>
        <taxon>Agaricomycetes</taxon>
        <taxon>Agaricomycetidae</taxon>
        <taxon>Agaricales</taxon>
        <taxon>Marasmiineae</taxon>
        <taxon>Mycenaceae</taxon>
        <taxon>Favolaschia</taxon>
    </lineage>
</organism>
<proteinExistence type="predicted"/>